<proteinExistence type="predicted"/>
<sequence>MTDIRRALGEVWHAEPGGGRSGPDPLPAVRARLRRRRRVQATAVASAVCTVLGLGVFTVVAAGRPASPPRVAAPSGSAASELRGLPVYLRPADPTEAVLRMARPQVVPNGDRVAYEGAGPVTRVVAVFDFEAALGLPGVPREVTVATAAQVLATDDLATSTAYLSAWRSDGRTLFVSVTGDTPQVRTAALDALVEANLH</sequence>
<keyword evidence="1" id="KW-0472">Membrane</keyword>
<evidence type="ECO:0000313" key="2">
    <source>
        <dbReference type="EMBL" id="RFS46457.1"/>
    </source>
</evidence>
<keyword evidence="1" id="KW-0812">Transmembrane</keyword>
<feature type="transmembrane region" description="Helical" evidence="1">
    <location>
        <begin position="41"/>
        <end position="62"/>
    </location>
</feature>
<reference evidence="2 3" key="1">
    <citation type="submission" date="2018-08" db="EMBL/GenBank/DDBJ databases">
        <title>Verrucosispora craniellae sp. nov., isolated from a marine sponge in the South China Sea.</title>
        <authorList>
            <person name="Li L."/>
            <person name="Lin H.W."/>
        </authorList>
    </citation>
    <scope>NUCLEOTIDE SEQUENCE [LARGE SCALE GENOMIC DNA]</scope>
    <source>
        <strain evidence="2 3">LHW63014</strain>
    </source>
</reference>
<keyword evidence="3" id="KW-1185">Reference proteome</keyword>
<accession>A0A372G057</accession>
<protein>
    <submittedName>
        <fullName evidence="2">Uncharacterized protein</fullName>
    </submittedName>
</protein>
<name>A0A372G057_9ACTN</name>
<evidence type="ECO:0000256" key="1">
    <source>
        <dbReference type="SAM" id="Phobius"/>
    </source>
</evidence>
<evidence type="ECO:0000313" key="3">
    <source>
        <dbReference type="Proteomes" id="UP000262621"/>
    </source>
</evidence>
<dbReference type="RefSeq" id="WP_117228028.1">
    <property type="nucleotide sequence ID" value="NZ_CP061725.1"/>
</dbReference>
<organism evidence="2 3">
    <name type="scientific">Micromonospora craniellae</name>
    <dbReference type="NCBI Taxonomy" id="2294034"/>
    <lineage>
        <taxon>Bacteria</taxon>
        <taxon>Bacillati</taxon>
        <taxon>Actinomycetota</taxon>
        <taxon>Actinomycetes</taxon>
        <taxon>Micromonosporales</taxon>
        <taxon>Micromonosporaceae</taxon>
        <taxon>Micromonospora</taxon>
    </lineage>
</organism>
<dbReference type="EMBL" id="QVFU01000009">
    <property type="protein sequence ID" value="RFS46457.1"/>
    <property type="molecule type" value="Genomic_DNA"/>
</dbReference>
<dbReference type="AlphaFoldDB" id="A0A372G057"/>
<keyword evidence="1" id="KW-1133">Transmembrane helix</keyword>
<comment type="caution">
    <text evidence="2">The sequence shown here is derived from an EMBL/GenBank/DDBJ whole genome shotgun (WGS) entry which is preliminary data.</text>
</comment>
<dbReference type="Proteomes" id="UP000262621">
    <property type="component" value="Unassembled WGS sequence"/>
</dbReference>
<dbReference type="OrthoDB" id="3375188at2"/>
<gene>
    <name evidence="2" type="ORF">D0Q02_11920</name>
</gene>